<keyword evidence="3" id="KW-1185">Reference proteome</keyword>
<evidence type="ECO:0000313" key="3">
    <source>
        <dbReference type="Proteomes" id="UP000541444"/>
    </source>
</evidence>
<dbReference type="SUPFAM" id="SSF81383">
    <property type="entry name" value="F-box domain"/>
    <property type="match status" value="1"/>
</dbReference>
<dbReference type="OrthoDB" id="1298252at2759"/>
<dbReference type="AlphaFoldDB" id="A0A7J7KVX0"/>
<gene>
    <name evidence="2" type="ORF">GIB67_028540</name>
</gene>
<proteinExistence type="predicted"/>
<sequence length="330" mass="37703">MKEDKISHLSDNILQHILSYLPIKAVVRTSAFSKSWEKVWTEVPNLDFTEKFSYCMEQDQAREIINSVESMLSSRDMTCCIEKFWVGLCGDVKESNISAWVRNISSRNVKDVVLILYPKEIVSLHSSLFNTESVTSLKLELNSNVLVLPTKIHLPKLKCLLLKNIRFECADAIQRIVSSTNALEELTIYFCKLLDQKKLVLSLRTSAYTLEKLAIAFKVQLVEDSNNEARLESSDLKTGLSLPRLKVLHLLNISFETDNSFTEILSRFPNGYACDDRISAFGRELLEDVKFWKDPGVPDTMKLGTGDNMFLNLKTVEFKLFRSCYKETSS</sequence>
<dbReference type="Proteomes" id="UP000541444">
    <property type="component" value="Unassembled WGS sequence"/>
</dbReference>
<dbReference type="InterPro" id="IPR013101">
    <property type="entry name" value="LRR_PRU1-like"/>
</dbReference>
<dbReference type="PANTHER" id="PTHR31900:SF30">
    <property type="entry name" value="SUPERFAMILY PROTEIN, PUTATIVE-RELATED"/>
    <property type="match status" value="1"/>
</dbReference>
<dbReference type="SUPFAM" id="SSF52047">
    <property type="entry name" value="RNI-like"/>
    <property type="match status" value="1"/>
</dbReference>
<accession>A0A7J7KVX0</accession>
<organism evidence="2 3">
    <name type="scientific">Kingdonia uniflora</name>
    <dbReference type="NCBI Taxonomy" id="39325"/>
    <lineage>
        <taxon>Eukaryota</taxon>
        <taxon>Viridiplantae</taxon>
        <taxon>Streptophyta</taxon>
        <taxon>Embryophyta</taxon>
        <taxon>Tracheophyta</taxon>
        <taxon>Spermatophyta</taxon>
        <taxon>Magnoliopsida</taxon>
        <taxon>Ranunculales</taxon>
        <taxon>Circaeasteraceae</taxon>
        <taxon>Kingdonia</taxon>
    </lineage>
</organism>
<reference evidence="2 3" key="1">
    <citation type="journal article" date="2020" name="IScience">
        <title>Genome Sequencing of the Endangered Kingdonia uniflora (Circaeasteraceae, Ranunculales) Reveals Potential Mechanisms of Evolutionary Specialization.</title>
        <authorList>
            <person name="Sun Y."/>
            <person name="Deng T."/>
            <person name="Zhang A."/>
            <person name="Moore M.J."/>
            <person name="Landis J.B."/>
            <person name="Lin N."/>
            <person name="Zhang H."/>
            <person name="Zhang X."/>
            <person name="Huang J."/>
            <person name="Zhang X."/>
            <person name="Sun H."/>
            <person name="Wang H."/>
        </authorList>
    </citation>
    <scope>NUCLEOTIDE SEQUENCE [LARGE SCALE GENOMIC DNA]</scope>
    <source>
        <strain evidence="2">TB1705</strain>
        <tissue evidence="2">Leaf</tissue>
    </source>
</reference>
<dbReference type="InterPro" id="IPR036047">
    <property type="entry name" value="F-box-like_dom_sf"/>
</dbReference>
<dbReference type="PANTHER" id="PTHR31900">
    <property type="entry name" value="F-BOX/RNI SUPERFAMILY PROTEIN-RELATED"/>
    <property type="match status" value="1"/>
</dbReference>
<dbReference type="Pfam" id="PF00646">
    <property type="entry name" value="F-box"/>
    <property type="match status" value="1"/>
</dbReference>
<protein>
    <recommendedName>
        <fullName evidence="1">F-box domain-containing protein</fullName>
    </recommendedName>
</protein>
<dbReference type="EMBL" id="JACGCM010002836">
    <property type="protein sequence ID" value="KAF6134519.1"/>
    <property type="molecule type" value="Genomic_DNA"/>
</dbReference>
<evidence type="ECO:0000259" key="1">
    <source>
        <dbReference type="Pfam" id="PF00646"/>
    </source>
</evidence>
<feature type="domain" description="F-box" evidence="1">
    <location>
        <begin position="6"/>
        <end position="45"/>
    </location>
</feature>
<name>A0A7J7KVX0_9MAGN</name>
<dbReference type="InterPro" id="IPR032675">
    <property type="entry name" value="LRR_dom_sf"/>
</dbReference>
<dbReference type="Pfam" id="PF07723">
    <property type="entry name" value="LRR_2"/>
    <property type="match status" value="1"/>
</dbReference>
<dbReference type="InterPro" id="IPR050232">
    <property type="entry name" value="FBL13/AtMIF1-like"/>
</dbReference>
<dbReference type="Gene3D" id="3.80.10.10">
    <property type="entry name" value="Ribonuclease Inhibitor"/>
    <property type="match status" value="1"/>
</dbReference>
<evidence type="ECO:0000313" key="2">
    <source>
        <dbReference type="EMBL" id="KAF6134519.1"/>
    </source>
</evidence>
<comment type="caution">
    <text evidence="2">The sequence shown here is derived from an EMBL/GenBank/DDBJ whole genome shotgun (WGS) entry which is preliminary data.</text>
</comment>
<dbReference type="InterPro" id="IPR001810">
    <property type="entry name" value="F-box_dom"/>
</dbReference>